<feature type="transmembrane region" description="Helical" evidence="6">
    <location>
        <begin position="771"/>
        <end position="794"/>
    </location>
</feature>
<protein>
    <submittedName>
        <fullName evidence="9">UNC-like C-terminal-domain-containing protein</fullName>
    </submittedName>
</protein>
<keyword evidence="4 6" id="KW-0472">Membrane</keyword>
<feature type="region of interest" description="Disordered" evidence="5">
    <location>
        <begin position="437"/>
        <end position="513"/>
    </location>
</feature>
<dbReference type="Gene3D" id="2.60.120.260">
    <property type="entry name" value="Galactose-binding domain-like"/>
    <property type="match status" value="1"/>
</dbReference>
<evidence type="ECO:0000256" key="1">
    <source>
        <dbReference type="ARBA" id="ARBA00004308"/>
    </source>
</evidence>
<proteinExistence type="predicted"/>
<organism evidence="9 10">
    <name type="scientific">Myxozyma melibiosi</name>
    <dbReference type="NCBI Taxonomy" id="54550"/>
    <lineage>
        <taxon>Eukaryota</taxon>
        <taxon>Fungi</taxon>
        <taxon>Dikarya</taxon>
        <taxon>Ascomycota</taxon>
        <taxon>Saccharomycotina</taxon>
        <taxon>Lipomycetes</taxon>
        <taxon>Lipomycetales</taxon>
        <taxon>Lipomycetaceae</taxon>
        <taxon>Myxozyma</taxon>
    </lineage>
</organism>
<evidence type="ECO:0000256" key="3">
    <source>
        <dbReference type="ARBA" id="ARBA00022989"/>
    </source>
</evidence>
<gene>
    <name evidence="9" type="ORF">BZA70DRAFT_293090</name>
</gene>
<comment type="subcellular location">
    <subcellularLocation>
        <location evidence="1">Endomembrane system</location>
    </subcellularLocation>
</comment>
<evidence type="ECO:0000256" key="6">
    <source>
        <dbReference type="SAM" id="Phobius"/>
    </source>
</evidence>
<dbReference type="SUPFAM" id="SSF81995">
    <property type="entry name" value="beta-sandwich domain of Sec23/24"/>
    <property type="match status" value="1"/>
</dbReference>
<feature type="compositionally biased region" description="Low complexity" evidence="5">
    <location>
        <begin position="463"/>
        <end position="504"/>
    </location>
</feature>
<comment type="caution">
    <text evidence="9">The sequence shown here is derived from an EMBL/GenBank/DDBJ whole genome shotgun (WGS) entry which is preliminary data.</text>
</comment>
<feature type="domain" description="SUN" evidence="8">
    <location>
        <begin position="263"/>
        <end position="427"/>
    </location>
</feature>
<dbReference type="InterPro" id="IPR018247">
    <property type="entry name" value="EF_Hand_1_Ca_BS"/>
</dbReference>
<evidence type="ECO:0000256" key="2">
    <source>
        <dbReference type="ARBA" id="ARBA00022692"/>
    </source>
</evidence>
<dbReference type="PROSITE" id="PS00018">
    <property type="entry name" value="EF_HAND_1"/>
    <property type="match status" value="1"/>
</dbReference>
<dbReference type="InterPro" id="IPR045120">
    <property type="entry name" value="Suco/Slp1-like"/>
</dbReference>
<dbReference type="GeneID" id="90039914"/>
<evidence type="ECO:0000256" key="7">
    <source>
        <dbReference type="SAM" id="SignalP"/>
    </source>
</evidence>
<feature type="compositionally biased region" description="Acidic residues" evidence="5">
    <location>
        <begin position="443"/>
        <end position="462"/>
    </location>
</feature>
<feature type="signal peptide" evidence="7">
    <location>
        <begin position="1"/>
        <end position="42"/>
    </location>
</feature>
<dbReference type="EMBL" id="JBBJBU010000001">
    <property type="protein sequence ID" value="KAK7207771.1"/>
    <property type="molecule type" value="Genomic_DNA"/>
</dbReference>
<dbReference type="PANTHER" id="PTHR12953:SF0">
    <property type="entry name" value="SUN DOMAIN-CONTAINING OSSIFICATION FACTOR"/>
    <property type="match status" value="1"/>
</dbReference>
<dbReference type="InterPro" id="IPR012919">
    <property type="entry name" value="SUN_dom"/>
</dbReference>
<keyword evidence="3 6" id="KW-1133">Transmembrane helix</keyword>
<feature type="region of interest" description="Disordered" evidence="5">
    <location>
        <begin position="110"/>
        <end position="161"/>
    </location>
</feature>
<evidence type="ECO:0000259" key="8">
    <source>
        <dbReference type="PROSITE" id="PS51469"/>
    </source>
</evidence>
<keyword evidence="2 6" id="KW-0812">Transmembrane</keyword>
<reference evidence="9 10" key="1">
    <citation type="submission" date="2024-03" db="EMBL/GenBank/DDBJ databases">
        <title>Genome-scale model development and genomic sequencing of the oleaginous clade Lipomyces.</title>
        <authorList>
            <consortium name="Lawrence Berkeley National Laboratory"/>
            <person name="Czajka J.J."/>
            <person name="Han Y."/>
            <person name="Kim J."/>
            <person name="Mondo S.J."/>
            <person name="Hofstad B.A."/>
            <person name="Robles A."/>
            <person name="Haridas S."/>
            <person name="Riley R."/>
            <person name="LaButti K."/>
            <person name="Pangilinan J."/>
            <person name="Andreopoulos W."/>
            <person name="Lipzen A."/>
            <person name="Yan J."/>
            <person name="Wang M."/>
            <person name="Ng V."/>
            <person name="Grigoriev I.V."/>
            <person name="Spatafora J.W."/>
            <person name="Magnuson J.K."/>
            <person name="Baker S.E."/>
            <person name="Pomraning K.R."/>
        </authorList>
    </citation>
    <scope>NUCLEOTIDE SEQUENCE [LARGE SCALE GENOMIC DNA]</scope>
    <source>
        <strain evidence="9 10">Phaff 52-87</strain>
    </source>
</reference>
<feature type="chain" id="PRO_5045318675" evidence="7">
    <location>
        <begin position="43"/>
        <end position="801"/>
    </location>
</feature>
<dbReference type="PROSITE" id="PS51469">
    <property type="entry name" value="SUN"/>
    <property type="match status" value="1"/>
</dbReference>
<feature type="compositionally biased region" description="Low complexity" evidence="5">
    <location>
        <begin position="200"/>
        <end position="211"/>
    </location>
</feature>
<evidence type="ECO:0000256" key="4">
    <source>
        <dbReference type="ARBA" id="ARBA00023136"/>
    </source>
</evidence>
<keyword evidence="7" id="KW-0732">Signal</keyword>
<feature type="compositionally biased region" description="Low complexity" evidence="5">
    <location>
        <begin position="110"/>
        <end position="160"/>
    </location>
</feature>
<name>A0ABR1FD41_9ASCO</name>
<keyword evidence="10" id="KW-1185">Reference proteome</keyword>
<dbReference type="PANTHER" id="PTHR12953">
    <property type="entry name" value="MEMBRANE PROTEIN CH1 RELATED"/>
    <property type="match status" value="1"/>
</dbReference>
<feature type="region of interest" description="Disordered" evidence="5">
    <location>
        <begin position="197"/>
        <end position="218"/>
    </location>
</feature>
<accession>A0ABR1FD41</accession>
<evidence type="ECO:0000256" key="5">
    <source>
        <dbReference type="SAM" id="MobiDB-lite"/>
    </source>
</evidence>
<dbReference type="Proteomes" id="UP001498771">
    <property type="component" value="Unassembled WGS sequence"/>
</dbReference>
<dbReference type="RefSeq" id="XP_064770804.1">
    <property type="nucleotide sequence ID" value="XM_064914402.1"/>
</dbReference>
<sequence>MDFASHARMGSRSSLCTRQSMTLHYVFLIFLLLCFGVSGSNASPSLTAREICVSPVYITFDVCEKSMAPERTAEKTAAGHQTLSGIIHSAPFQPVVQSVSSASLPPSSPFASTPSSVSSASSPSSASSASSESSTFASPISSQPSAAETSSSAPEASSAALDDDLSGSKFLSFEEWKAQMLVKAGLTADEIRRQQDRASAEAAAASQNRARPIGGADQSLDDLGGELELNFNFFGTPTVADSSVGDEVDTDTSEQHVGKSAPSSEVVPTDTKSRRGGRLKNKNKTNYASFDCASTIIKTNSEMRGASSILVENKDSYMLNPCNAPNKFVIIELCQAILIHTIAIANYEFFSSMVREFRVSVSERYPVKASGWKVIGRFEAANVREVQNFEIEIPQIFAKFLRIEFLSHWGQEFYCPLSVVRVHGITEMEEYKYQEELYRADDERDENDKQEEVDEDEEDEADMPQQQQQTNNQQEEPKQQQQQQQQVQQHQHQQQQSQHEQPNQQHHESHQYITQEPKQLHPLKPLQPSEQEQQVGLAADVDSVEIVPVEVATKVSVDSSICSPFKEIYTRRYLLEVCDRVHDAPSGVFRWEAGDSYQIDLTGVKPVSVLAQVREKSTDSSAMKNLIESLEVTSDHAADEVLLDHFNLESGRSTVSATHSPTYSAPMPNPTTQESVYKTIMKRLTLLEANATLSLQYIEEQSLMFRDAFTKIEKRQGAKLMDMLDQLNSTVSMQMQSFRENYAEQKQQYEQLWKAMITEYEMQRRAMERHLLEAVIFMFCMVLLCVGFNIYLVMKLKIKVI</sequence>
<evidence type="ECO:0000313" key="10">
    <source>
        <dbReference type="Proteomes" id="UP001498771"/>
    </source>
</evidence>
<dbReference type="Pfam" id="PF07738">
    <property type="entry name" value="Sad1_UNC"/>
    <property type="match status" value="1"/>
</dbReference>
<feature type="region of interest" description="Disordered" evidence="5">
    <location>
        <begin position="242"/>
        <end position="280"/>
    </location>
</feature>
<evidence type="ECO:0000313" key="9">
    <source>
        <dbReference type="EMBL" id="KAK7207771.1"/>
    </source>
</evidence>